<comment type="similarity">
    <text evidence="6">Belongs to the MPP10 family.</text>
</comment>
<evidence type="ECO:0000256" key="6">
    <source>
        <dbReference type="ARBA" id="ARBA00029455"/>
    </source>
</evidence>
<dbReference type="InterPro" id="IPR016477">
    <property type="entry name" value="Fructo-/Ketosamine-3-kinase"/>
</dbReference>
<keyword evidence="3" id="KW-0698">rRNA processing</keyword>
<dbReference type="AlphaFoldDB" id="A0A0G4LWU3"/>
<evidence type="ECO:0000256" key="5">
    <source>
        <dbReference type="ARBA" id="ARBA00023274"/>
    </source>
</evidence>
<feature type="compositionally biased region" description="Pro residues" evidence="8">
    <location>
        <begin position="130"/>
        <end position="139"/>
    </location>
</feature>
<protein>
    <submittedName>
        <fullName evidence="9">Uncharacterized protein</fullName>
    </submittedName>
</protein>
<evidence type="ECO:0000256" key="3">
    <source>
        <dbReference type="ARBA" id="ARBA00022552"/>
    </source>
</evidence>
<keyword evidence="5" id="KW-0687">Ribonucleoprotein</keyword>
<keyword evidence="4" id="KW-0539">Nucleus</keyword>
<dbReference type="GO" id="GO:0046872">
    <property type="term" value="F:metal ion binding"/>
    <property type="evidence" value="ECO:0007669"/>
    <property type="project" value="UniProtKB-KW"/>
</dbReference>
<feature type="non-terminal residue" evidence="9">
    <location>
        <position position="799"/>
    </location>
</feature>
<gene>
    <name evidence="9" type="ORF">BN1708_004230</name>
</gene>
<name>A0A0G4LWU3_VERLO</name>
<dbReference type="Pfam" id="PF03881">
    <property type="entry name" value="Fructosamin_kin"/>
    <property type="match status" value="1"/>
</dbReference>
<dbReference type="EMBL" id="CVQH01020195">
    <property type="protein sequence ID" value="CRK26502.1"/>
    <property type="molecule type" value="Genomic_DNA"/>
</dbReference>
<keyword evidence="7" id="KW-0175">Coiled coil</keyword>
<reference evidence="9 10" key="1">
    <citation type="submission" date="2015-05" db="EMBL/GenBank/DDBJ databases">
        <authorList>
            <person name="Wang D.B."/>
            <person name="Wang M."/>
        </authorList>
    </citation>
    <scope>NUCLEOTIDE SEQUENCE [LARGE SCALE GENOMIC DNA]</scope>
    <source>
        <strain evidence="9">VL1</strain>
    </source>
</reference>
<keyword evidence="10" id="KW-1185">Reference proteome</keyword>
<dbReference type="Proteomes" id="UP000044602">
    <property type="component" value="Unassembled WGS sequence"/>
</dbReference>
<evidence type="ECO:0000313" key="9">
    <source>
        <dbReference type="EMBL" id="CRK26502.1"/>
    </source>
</evidence>
<evidence type="ECO:0000256" key="4">
    <source>
        <dbReference type="ARBA" id="ARBA00023242"/>
    </source>
</evidence>
<feature type="compositionally biased region" description="Acidic residues" evidence="8">
    <location>
        <begin position="527"/>
        <end position="537"/>
    </location>
</feature>
<dbReference type="GO" id="GO:0032040">
    <property type="term" value="C:small-subunit processome"/>
    <property type="evidence" value="ECO:0007669"/>
    <property type="project" value="TreeGrafter"/>
</dbReference>
<feature type="region of interest" description="Disordered" evidence="8">
    <location>
        <begin position="276"/>
        <end position="474"/>
    </location>
</feature>
<proteinExistence type="inferred from homology"/>
<feature type="compositionally biased region" description="Basic and acidic residues" evidence="8">
    <location>
        <begin position="515"/>
        <end position="526"/>
    </location>
</feature>
<feature type="region of interest" description="Disordered" evidence="8">
    <location>
        <begin position="116"/>
        <end position="139"/>
    </location>
</feature>
<evidence type="ECO:0000256" key="8">
    <source>
        <dbReference type="SAM" id="MobiDB-lite"/>
    </source>
</evidence>
<feature type="compositionally biased region" description="Acidic residues" evidence="8">
    <location>
        <begin position="407"/>
        <end position="417"/>
    </location>
</feature>
<feature type="coiled-coil region" evidence="7">
    <location>
        <begin position="248"/>
        <end position="275"/>
    </location>
</feature>
<feature type="region of interest" description="Disordered" evidence="8">
    <location>
        <begin position="488"/>
        <end position="560"/>
    </location>
</feature>
<keyword evidence="2" id="KW-0690">Ribosome biogenesis</keyword>
<dbReference type="PANTHER" id="PTHR17039">
    <property type="entry name" value="U3 SMALL NUCLEOLAR RIBONUCLEOPROTEIN PROTEIN MPP10"/>
    <property type="match status" value="1"/>
</dbReference>
<dbReference type="Pfam" id="PF04006">
    <property type="entry name" value="Mpp10"/>
    <property type="match status" value="1"/>
</dbReference>
<sequence length="799" mass="87712">MGPEPEPSAERARDDPPVEAVRRIDAAILQMLFLMARAIGPRPPGLQQSVKAAQGPNQDILGLMEPFFSNVIPRLLRPLETDGRSITPSLIHGDLWHGNVATDADTQEPVIFDAASSHAHNESSGKPDYSTPPPPPPPLPAAAIRTAMAAGSQNGTGGVHALLESLAPGRRHAFLAPPPAIPAASLQVVKDTLDAFAGQISDEQLQRLKEANRNKKRKREAAAVGDVLKIRKVHLDGFETGQVWQQTRRIIQSALRHSEEALKELEERNEIVVEGADGASGLIGSEDDEDLEVDSDGASDELDGGDEDELSSGDEVDDAELDLESAADLLEDDDLEALDDEEDDEELLDDEEEEDEDDGEGDESDGPDDYVEDPNGLNDGFFSIDDFNKQTQWFEDQDARGDPNTDAGDEDEDEIDWAADPLAADGEDKQDGDEEEDDDDDEEDGPTFGNMDLYAPEDESEDENMDDALEEDTEFNANDVFYKDFFAPPARKADKNKPRKSVRFNPKPVADEDVDRAMEDVRRALFDDESDHGDDSDGALSDVSAGDPRSRRSAHERRQAKLAEEIRKLEAASVAKREWALMGEATAVERPQNSLLEQDLDFEHAGKPIPVITEQVTEGIEELIKRRILAQEFDEVIRRRPDAASVAAGTRRGLVELDDTKSSKGLAELYEDEHQKNANPDSYISKSDEKLRKEEAEVERMWKDLNSTLDALSSWNYRPRPSEPVASHPSALAAVLASHPRATTDLQMLDRLSAGLITLPEATYDLILILSDADGSRAESTPLLLNNRALFGQADPPAP</sequence>
<evidence type="ECO:0000256" key="1">
    <source>
        <dbReference type="ARBA" id="ARBA00004604"/>
    </source>
</evidence>
<dbReference type="GO" id="GO:0034457">
    <property type="term" value="C:Mpp10 complex"/>
    <property type="evidence" value="ECO:0007669"/>
    <property type="project" value="InterPro"/>
</dbReference>
<feature type="compositionally biased region" description="Acidic residues" evidence="8">
    <location>
        <begin position="285"/>
        <end position="372"/>
    </location>
</feature>
<dbReference type="PANTHER" id="PTHR17039:SF0">
    <property type="entry name" value="U3 SMALL NUCLEOLAR RIBONUCLEOPROTEIN PROTEIN MPP10"/>
    <property type="match status" value="1"/>
</dbReference>
<dbReference type="GO" id="GO:0051537">
    <property type="term" value="F:2 iron, 2 sulfur cluster binding"/>
    <property type="evidence" value="ECO:0007669"/>
    <property type="project" value="UniProtKB-KW"/>
</dbReference>
<evidence type="ECO:0000256" key="7">
    <source>
        <dbReference type="SAM" id="Coils"/>
    </source>
</evidence>
<accession>A0A0G4LWU3</accession>
<feature type="compositionally biased region" description="Acidic residues" evidence="8">
    <location>
        <begin position="428"/>
        <end position="445"/>
    </location>
</feature>
<feature type="compositionally biased region" description="Acidic residues" evidence="8">
    <location>
        <begin position="455"/>
        <end position="474"/>
    </location>
</feature>
<evidence type="ECO:0000313" key="10">
    <source>
        <dbReference type="Proteomes" id="UP000044602"/>
    </source>
</evidence>
<evidence type="ECO:0000256" key="2">
    <source>
        <dbReference type="ARBA" id="ARBA00022517"/>
    </source>
</evidence>
<dbReference type="GO" id="GO:0005732">
    <property type="term" value="C:sno(s)RNA-containing ribonucleoprotein complex"/>
    <property type="evidence" value="ECO:0007669"/>
    <property type="project" value="InterPro"/>
</dbReference>
<dbReference type="GO" id="GO:0006364">
    <property type="term" value="P:rRNA processing"/>
    <property type="evidence" value="ECO:0007669"/>
    <property type="project" value="UniProtKB-KW"/>
</dbReference>
<dbReference type="Gene3D" id="3.90.1200.10">
    <property type="match status" value="1"/>
</dbReference>
<comment type="subcellular location">
    <subcellularLocation>
        <location evidence="1">Nucleus</location>
        <location evidence="1">Nucleolus</location>
    </subcellularLocation>
</comment>
<dbReference type="InterPro" id="IPR012173">
    <property type="entry name" value="Mpp10"/>
</dbReference>
<dbReference type="STRING" id="100787.A0A0G4LWU3"/>
<organism evidence="9 10">
    <name type="scientific">Verticillium longisporum</name>
    <name type="common">Verticillium dahliae var. longisporum</name>
    <dbReference type="NCBI Taxonomy" id="100787"/>
    <lineage>
        <taxon>Eukaryota</taxon>
        <taxon>Fungi</taxon>
        <taxon>Dikarya</taxon>
        <taxon>Ascomycota</taxon>
        <taxon>Pezizomycotina</taxon>
        <taxon>Sordariomycetes</taxon>
        <taxon>Hypocreomycetidae</taxon>
        <taxon>Glomerellales</taxon>
        <taxon>Plectosphaerellaceae</taxon>
        <taxon>Verticillium</taxon>
    </lineage>
</organism>